<name>A0A8S3UDE0_MYTED</name>
<dbReference type="Gene3D" id="3.90.320.10">
    <property type="match status" value="1"/>
</dbReference>
<evidence type="ECO:0000313" key="3">
    <source>
        <dbReference type="Proteomes" id="UP000683360"/>
    </source>
</evidence>
<dbReference type="InterPro" id="IPR011604">
    <property type="entry name" value="PDDEXK-like_dom_sf"/>
</dbReference>
<evidence type="ECO:0000313" key="2">
    <source>
        <dbReference type="EMBL" id="CAG2241999.1"/>
    </source>
</evidence>
<gene>
    <name evidence="2" type="ORF">MEDL_54197</name>
</gene>
<feature type="region of interest" description="Disordered" evidence="1">
    <location>
        <begin position="165"/>
        <end position="187"/>
    </location>
</feature>
<dbReference type="OrthoDB" id="6117194at2759"/>
<protein>
    <recommendedName>
        <fullName evidence="4">YqaJ viral recombinase domain-containing protein</fullName>
    </recommendedName>
</protein>
<keyword evidence="3" id="KW-1185">Reference proteome</keyword>
<evidence type="ECO:0000256" key="1">
    <source>
        <dbReference type="SAM" id="MobiDB-lite"/>
    </source>
</evidence>
<dbReference type="InterPro" id="IPR011335">
    <property type="entry name" value="Restrct_endonuc-II-like"/>
</dbReference>
<dbReference type="AlphaFoldDB" id="A0A8S3UDE0"/>
<evidence type="ECO:0008006" key="4">
    <source>
        <dbReference type="Google" id="ProtNLM"/>
    </source>
</evidence>
<organism evidence="2 3">
    <name type="scientific">Mytilus edulis</name>
    <name type="common">Blue mussel</name>
    <dbReference type="NCBI Taxonomy" id="6550"/>
    <lineage>
        <taxon>Eukaryota</taxon>
        <taxon>Metazoa</taxon>
        <taxon>Spiralia</taxon>
        <taxon>Lophotrochozoa</taxon>
        <taxon>Mollusca</taxon>
        <taxon>Bivalvia</taxon>
        <taxon>Autobranchia</taxon>
        <taxon>Pteriomorphia</taxon>
        <taxon>Mytilida</taxon>
        <taxon>Mytiloidea</taxon>
        <taxon>Mytilidae</taxon>
        <taxon>Mytilinae</taxon>
        <taxon>Mytilus</taxon>
    </lineage>
</organism>
<dbReference type="EMBL" id="CAJPWZ010002609">
    <property type="protein sequence ID" value="CAG2241999.1"/>
    <property type="molecule type" value="Genomic_DNA"/>
</dbReference>
<dbReference type="SUPFAM" id="SSF52980">
    <property type="entry name" value="Restriction endonuclease-like"/>
    <property type="match status" value="1"/>
</dbReference>
<accession>A0A8S3UDE0</accession>
<feature type="compositionally biased region" description="Basic and acidic residues" evidence="1">
    <location>
        <begin position="168"/>
        <end position="180"/>
    </location>
</feature>
<sequence length="1040" mass="117679">MEISPFEVDETHIKALIAPTPIDLGDGGKVGLFVQDKLVLNNYRIIEFCRLRQKSAIQKNAMIRVTEKMDNRNCDKRLEKDIHEFMCYVCNRTSSVAQDILEHTIRNHAGPSNFSVRLKVLDESTGRQAYRSLHYGIKISEIKRKIDDGCKPYIDIHQKKISYKRPSKQKESISEQREEVTNETESQTTNSDFFQLLPEVLENLSKIGRLEDFYSVLSAISNGTLLENIAFHLLLDIGKFYSNSTVFGVRYSKETLDFWLTIKKLFKGKGIIFFRGYKSQGTDGELIRRPIDCKINFAVPSDTILARESAKYIAGTETPGIMELPLDAYANTHKGQDVKLSIDGKKLAVGLGKLGDEDMCGFESPPALQERKARIAAEIRNIEEIKEATDKMSLDGLEELDSIQQVDQDIMKTAILISITDMSNRIRELRELVVKKKIALGNLLKQVEGDWKTSKVAPAISFYKTKIVHSQATIKELLGSVDKLGYIVACINGTGHQYIIGSQSVVNLNHQTNYICLKSLSEDIIVSPQTANMIKQRGDEWFELRKGSRITGSKIFRGIGLGTLKEQQQHYDKAFHGKERPVSAELQELFDYGTSQEINALGTLVSKILPVYFPDLVYREDGCEVISIGDSYAVISGDGSGVDNNDKVQMAFEFKCPKPGKERTTDVHYQIPKYYSTQLLSQMAAKKCGKFCYISYTPESATVIEGVYDDEIWREIWDSINELYKNDDTRRPSRNKPEQKILLQRLIEYSKSCPFVAEFPSVKSIPCSCTSTNDKDHVFGSHNSEPAINLNPRMTLEDISSTLDAATSQLKDAYEILRRPSKEILTVMSDIDRMSTRNETAHYAVPIQYALPGYSLTMDIVRKLLIKAVGECKSRDLRVKAVAFDGQFLELAVEDDKGRPLTVLRFMKFFWEKVQKIDRATKISTLLNLNKFPEITDDDSLKANFEVQKDIVVNGKIIITSKTDLKVLPSAINITEAIKKVHSKRNQDMSQNPLPNDVNQIDEQEDLDVLRYIPEDVLSEMNEEAIDSVRHAQKGKKPNA</sequence>
<dbReference type="Proteomes" id="UP000683360">
    <property type="component" value="Unassembled WGS sequence"/>
</dbReference>
<dbReference type="GO" id="GO:0006281">
    <property type="term" value="P:DNA repair"/>
    <property type="evidence" value="ECO:0007669"/>
    <property type="project" value="UniProtKB-ARBA"/>
</dbReference>
<reference evidence="2" key="1">
    <citation type="submission" date="2021-03" db="EMBL/GenBank/DDBJ databases">
        <authorList>
            <person name="Bekaert M."/>
        </authorList>
    </citation>
    <scope>NUCLEOTIDE SEQUENCE</scope>
</reference>
<comment type="caution">
    <text evidence="2">The sequence shown here is derived from an EMBL/GenBank/DDBJ whole genome shotgun (WGS) entry which is preliminary data.</text>
</comment>
<proteinExistence type="predicted"/>